<name>A0AAJ1PT16_9MOLU</name>
<accession>A0AAJ1PT16</accession>
<keyword evidence="2" id="KW-1185">Reference proteome</keyword>
<dbReference type="EMBL" id="JASDDP010000024">
    <property type="protein sequence ID" value="MDJ1645984.1"/>
    <property type="molecule type" value="Genomic_DNA"/>
</dbReference>
<organism evidence="1 2">
    <name type="scientific">Mycoplasma phocimorsus</name>
    <dbReference type="NCBI Taxonomy" id="3045839"/>
    <lineage>
        <taxon>Bacteria</taxon>
        <taxon>Bacillati</taxon>
        <taxon>Mycoplasmatota</taxon>
        <taxon>Mollicutes</taxon>
        <taxon>Mycoplasmataceae</taxon>
        <taxon>Mycoplasma</taxon>
    </lineage>
</organism>
<protein>
    <submittedName>
        <fullName evidence="1">Transposase</fullName>
    </submittedName>
</protein>
<dbReference type="Proteomes" id="UP001224428">
    <property type="component" value="Unassembled WGS sequence"/>
</dbReference>
<reference evidence="1" key="1">
    <citation type="submission" date="2023-05" db="EMBL/GenBank/DDBJ databases">
        <title>Mycoplasma phocimorsus sp. nov., isolated from Scandinavian patients with seal finger or septic arthritis after contact with seals.</title>
        <authorList>
            <person name="Skafte-Holm A."/>
            <person name="Pedersen T.R."/>
            <person name="Froelund M."/>
            <person name="Stegger M."/>
            <person name="Qvortrup K."/>
            <person name="Michaels D.L."/>
            <person name="Brown D.R."/>
            <person name="Jensen J.S."/>
        </authorList>
    </citation>
    <scope>NUCLEOTIDE SEQUENCE</scope>
    <source>
        <strain evidence="1">M5725</strain>
    </source>
</reference>
<evidence type="ECO:0000313" key="2">
    <source>
        <dbReference type="Proteomes" id="UP001224428"/>
    </source>
</evidence>
<dbReference type="RefSeq" id="WP_283827380.1">
    <property type="nucleotide sequence ID" value="NZ_JASDDP010000024.1"/>
</dbReference>
<evidence type="ECO:0000313" key="1">
    <source>
        <dbReference type="EMBL" id="MDJ1645984.1"/>
    </source>
</evidence>
<comment type="caution">
    <text evidence="1">The sequence shown here is derived from an EMBL/GenBank/DDBJ whole genome shotgun (WGS) entry which is preliminary data.</text>
</comment>
<proteinExistence type="predicted"/>
<gene>
    <name evidence="1" type="ORF">QLQ80_02745</name>
</gene>
<sequence length="86" mass="10360">MSRHFTKKEDEIIFKKYKRLEIERAIKVAINISHKLAFIKKRHLTRRIIRIVSYYNKGMQYLLVEGKRGINRRPGSGSTWKEEIEN</sequence>
<dbReference type="AlphaFoldDB" id="A0AAJ1PT16"/>